<protein>
    <recommendedName>
        <fullName evidence="6">PHD-type domain-containing protein</fullName>
    </recommendedName>
</protein>
<keyword evidence="3" id="KW-0862">Zinc</keyword>
<feature type="region of interest" description="Disordered" evidence="5">
    <location>
        <begin position="869"/>
        <end position="890"/>
    </location>
</feature>
<organism evidence="7">
    <name type="scientific">Pseudo-nitzschia australis</name>
    <dbReference type="NCBI Taxonomy" id="44445"/>
    <lineage>
        <taxon>Eukaryota</taxon>
        <taxon>Sar</taxon>
        <taxon>Stramenopiles</taxon>
        <taxon>Ochrophyta</taxon>
        <taxon>Bacillariophyta</taxon>
        <taxon>Bacillariophyceae</taxon>
        <taxon>Bacillariophycidae</taxon>
        <taxon>Bacillariales</taxon>
        <taxon>Bacillariaceae</taxon>
        <taxon>Pseudo-nitzschia</taxon>
    </lineage>
</organism>
<evidence type="ECO:0000259" key="6">
    <source>
        <dbReference type="PROSITE" id="PS50016"/>
    </source>
</evidence>
<dbReference type="GO" id="GO:0005634">
    <property type="term" value="C:nucleus"/>
    <property type="evidence" value="ECO:0007669"/>
    <property type="project" value="TreeGrafter"/>
</dbReference>
<dbReference type="SMART" id="SM00249">
    <property type="entry name" value="PHD"/>
    <property type="match status" value="2"/>
</dbReference>
<feature type="region of interest" description="Disordered" evidence="5">
    <location>
        <begin position="601"/>
        <end position="641"/>
    </location>
</feature>
<evidence type="ECO:0000256" key="2">
    <source>
        <dbReference type="ARBA" id="ARBA00022771"/>
    </source>
</evidence>
<dbReference type="InterPro" id="IPR011011">
    <property type="entry name" value="Znf_FYVE_PHD"/>
</dbReference>
<feature type="compositionally biased region" description="Polar residues" evidence="5">
    <location>
        <begin position="756"/>
        <end position="771"/>
    </location>
</feature>
<feature type="compositionally biased region" description="Polar residues" evidence="5">
    <location>
        <begin position="226"/>
        <end position="245"/>
    </location>
</feature>
<evidence type="ECO:0000256" key="1">
    <source>
        <dbReference type="ARBA" id="ARBA00022723"/>
    </source>
</evidence>
<feature type="region of interest" description="Disordered" evidence="5">
    <location>
        <begin position="751"/>
        <end position="791"/>
    </location>
</feature>
<dbReference type="GO" id="GO:0006357">
    <property type="term" value="P:regulation of transcription by RNA polymerase II"/>
    <property type="evidence" value="ECO:0007669"/>
    <property type="project" value="TreeGrafter"/>
</dbReference>
<feature type="compositionally biased region" description="Acidic residues" evidence="5">
    <location>
        <begin position="665"/>
        <end position="679"/>
    </location>
</feature>
<dbReference type="GO" id="GO:0008270">
    <property type="term" value="F:zinc ion binding"/>
    <property type="evidence" value="ECO:0007669"/>
    <property type="project" value="UniProtKB-KW"/>
</dbReference>
<dbReference type="SUPFAM" id="SSF57903">
    <property type="entry name" value="FYVE/PHD zinc finger"/>
    <property type="match status" value="1"/>
</dbReference>
<dbReference type="InterPro" id="IPR013083">
    <property type="entry name" value="Znf_RING/FYVE/PHD"/>
</dbReference>
<evidence type="ECO:0000256" key="5">
    <source>
        <dbReference type="SAM" id="MobiDB-lite"/>
    </source>
</evidence>
<dbReference type="PANTHER" id="PTHR13793:SF164">
    <property type="entry name" value="ALHAMBRA, ISOFORM P"/>
    <property type="match status" value="1"/>
</dbReference>
<feature type="compositionally biased region" description="Basic and acidic residues" evidence="5">
    <location>
        <begin position="609"/>
        <end position="619"/>
    </location>
</feature>
<feature type="compositionally biased region" description="Polar residues" evidence="5">
    <location>
        <begin position="371"/>
        <end position="383"/>
    </location>
</feature>
<dbReference type="EMBL" id="HBIX01020837">
    <property type="protein sequence ID" value="CAE0721883.1"/>
    <property type="molecule type" value="Transcribed_RNA"/>
</dbReference>
<dbReference type="GO" id="GO:0042393">
    <property type="term" value="F:histone binding"/>
    <property type="evidence" value="ECO:0007669"/>
    <property type="project" value="TreeGrafter"/>
</dbReference>
<feature type="region of interest" description="Disordered" evidence="5">
    <location>
        <begin position="91"/>
        <end position="135"/>
    </location>
</feature>
<dbReference type="InterPro" id="IPR019787">
    <property type="entry name" value="Znf_PHD-finger"/>
</dbReference>
<reference evidence="7" key="1">
    <citation type="submission" date="2021-01" db="EMBL/GenBank/DDBJ databases">
        <authorList>
            <person name="Corre E."/>
            <person name="Pelletier E."/>
            <person name="Niang G."/>
            <person name="Scheremetjew M."/>
            <person name="Finn R."/>
            <person name="Kale V."/>
            <person name="Holt S."/>
            <person name="Cochrane G."/>
            <person name="Meng A."/>
            <person name="Brown T."/>
            <person name="Cohen L."/>
        </authorList>
    </citation>
    <scope>NUCLEOTIDE SEQUENCE</scope>
    <source>
        <strain evidence="7">10249 10 AB</strain>
    </source>
</reference>
<dbReference type="Pfam" id="PF13831">
    <property type="entry name" value="PHD_2"/>
    <property type="match status" value="1"/>
</dbReference>
<keyword evidence="1" id="KW-0479">Metal-binding</keyword>
<dbReference type="PROSITE" id="PS50016">
    <property type="entry name" value="ZF_PHD_2"/>
    <property type="match status" value="1"/>
</dbReference>
<accession>A0A7S4APU3</accession>
<evidence type="ECO:0000313" key="7">
    <source>
        <dbReference type="EMBL" id="CAE0721883.1"/>
    </source>
</evidence>
<proteinExistence type="predicted"/>
<name>A0A7S4APU3_9STRA</name>
<evidence type="ECO:0000256" key="3">
    <source>
        <dbReference type="ARBA" id="ARBA00022833"/>
    </source>
</evidence>
<feature type="domain" description="PHD-type" evidence="6">
    <location>
        <begin position="417"/>
        <end position="469"/>
    </location>
</feature>
<gene>
    <name evidence="7" type="ORF">PAUS00366_LOCUS14638</name>
</gene>
<feature type="compositionally biased region" description="Polar residues" evidence="5">
    <location>
        <begin position="253"/>
        <end position="263"/>
    </location>
</feature>
<feature type="compositionally biased region" description="Low complexity" evidence="5">
    <location>
        <begin position="772"/>
        <end position="783"/>
    </location>
</feature>
<dbReference type="PANTHER" id="PTHR13793">
    <property type="entry name" value="PHD FINGER PROTEINS"/>
    <property type="match status" value="1"/>
</dbReference>
<feature type="region of interest" description="Disordered" evidence="5">
    <location>
        <begin position="665"/>
        <end position="689"/>
    </location>
</feature>
<feature type="compositionally biased region" description="Polar residues" evidence="5">
    <location>
        <begin position="869"/>
        <end position="889"/>
    </location>
</feature>
<evidence type="ECO:0000256" key="4">
    <source>
        <dbReference type="PROSITE-ProRule" id="PRU00146"/>
    </source>
</evidence>
<feature type="region of interest" description="Disordered" evidence="5">
    <location>
        <begin position="362"/>
        <end position="383"/>
    </location>
</feature>
<dbReference type="GO" id="GO:0031491">
    <property type="term" value="F:nucleosome binding"/>
    <property type="evidence" value="ECO:0007669"/>
    <property type="project" value="TreeGrafter"/>
</dbReference>
<sequence length="964" mass="106494">MGDNDPVVMNLEDGKFRQMETSVTKDKLQTHPCSKQEKLIFGFENEKDVALSSLKSKFSGVRKDEPRAVSGSKRIVSLGFENKDDIALSSLKSKSSTAKKMGRSDVRYSDGNESEEDFPSISPRNEKKNKINPLKTLKGVTLKRVNKDIPLSSLRDKNKRKTSVEKTNVSFDKSLSVKGKTETQHPSNSIKKRKKEDMEEDTDSDDDMLLIRFKKKELNVYHGEIEQNQNAPESKQNSSNISDTSCADKDEGFNSSCQNNNFNLDHKTGKGKPIRPQFMETQDSTVSDHLKADSASTLSRNQNEIVDHMKSGKNHKRLRIGTDDSDEENGSRKIAGTIDYSESETPLSYQNMAASTSIYEPASSALEDTPQAATESGSNVLENTPGSAKIGLEVGKRNLSNFLTDTPTTIHGDMTEEIICQICTSSDSKDENPLVLCDGCNLGFHKLCYPVEVDIESAAPWYCDTCDHRPATSLYSTSATDIICTYCCQRGGALRKEGGTWYHPLCLAFSSKMTSASCCTCSLFGAVQCNLCSNAVHPYCALDAGWTIVRTTATKALPMNYSIFCPKHSGSVGRTSSEKTQIIRSEKKLNTNTSLKLKNLKRKGTNASEQERKMSERCSDTNGVGGQNIETLGDTDGDDEMMKKEKERLKERRRQGLARFVLQEVEIDSDQENDNDENEELRRLEEEEVACSQDSFINDNPDLTQHLSQDLLGDIDPDAASTAFDYGAGKNHNDQGNDDSQHIHRALDARRERENQFNTPNFNRRMTRQPNSSPSSSTENGSSIAPSERGLGRMNFIRSVLEHHRQGGDCDQIEAEYMRLDATAAVQNNTVDITLPAPASESTPSNNCNTLIDLSTPESKETNSPIQQTVHSQGTTNNHGEAKPNNSTGLRVCVSNNTSTHATSNSMRNNTIAITNTNDSLPHQSRSSSCDVGVGLTAEQLARIEANRQAALRRRAQFQAKNGS</sequence>
<dbReference type="Gene3D" id="3.30.40.10">
    <property type="entry name" value="Zinc/RING finger domain, C3HC4 (zinc finger)"/>
    <property type="match status" value="1"/>
</dbReference>
<feature type="region of interest" description="Disordered" evidence="5">
    <location>
        <begin position="225"/>
        <end position="332"/>
    </location>
</feature>
<dbReference type="InterPro" id="IPR050701">
    <property type="entry name" value="Histone_Mod_Regulator"/>
</dbReference>
<feature type="compositionally biased region" description="Polar residues" evidence="5">
    <location>
        <begin position="294"/>
        <end position="304"/>
    </location>
</feature>
<dbReference type="InterPro" id="IPR001965">
    <property type="entry name" value="Znf_PHD"/>
</dbReference>
<feature type="region of interest" description="Disordered" evidence="5">
    <location>
        <begin position="151"/>
        <end position="170"/>
    </location>
</feature>
<dbReference type="AlphaFoldDB" id="A0A7S4APU3"/>
<feature type="region of interest" description="Disordered" evidence="5">
    <location>
        <begin position="175"/>
        <end position="204"/>
    </location>
</feature>
<keyword evidence="2 4" id="KW-0863">Zinc-finger</keyword>